<dbReference type="Gene3D" id="1.10.8.10">
    <property type="entry name" value="DNA helicase RuvA subunit, C-terminal domain"/>
    <property type="match status" value="1"/>
</dbReference>
<evidence type="ECO:0000256" key="1">
    <source>
        <dbReference type="ARBA" id="ARBA00022786"/>
    </source>
</evidence>
<evidence type="ECO:0000313" key="6">
    <source>
        <dbReference type="Proteomes" id="UP001216638"/>
    </source>
</evidence>
<dbReference type="GO" id="GO:0016874">
    <property type="term" value="F:ligase activity"/>
    <property type="evidence" value="ECO:0007669"/>
    <property type="project" value="UniProtKB-KW"/>
</dbReference>
<accession>A0AAF0DWC0</accession>
<feature type="region of interest" description="Disordered" evidence="3">
    <location>
        <begin position="1"/>
        <end position="23"/>
    </location>
</feature>
<dbReference type="Gene3D" id="1.10.238.10">
    <property type="entry name" value="EF-hand"/>
    <property type="match status" value="1"/>
</dbReference>
<keyword evidence="6" id="KW-1185">Reference proteome</keyword>
<keyword evidence="1" id="KW-0833">Ubl conjugation pathway</keyword>
<comment type="function">
    <text evidence="2">Neddylation of cullins play an essential role in the regulation of SCF-type complexes activity.</text>
</comment>
<dbReference type="InterPro" id="IPR014764">
    <property type="entry name" value="DCN-prot"/>
</dbReference>
<dbReference type="PANTHER" id="PTHR12281">
    <property type="entry name" value="RP42 RELATED"/>
    <property type="match status" value="1"/>
</dbReference>
<dbReference type="Gene3D" id="1.10.238.200">
    <property type="entry name" value="Cullin, PONY binding domain"/>
    <property type="match status" value="1"/>
</dbReference>
<dbReference type="SUPFAM" id="SSF46934">
    <property type="entry name" value="UBA-like"/>
    <property type="match status" value="1"/>
</dbReference>
<dbReference type="PROSITE" id="PS51229">
    <property type="entry name" value="DCUN1"/>
    <property type="match status" value="1"/>
</dbReference>
<dbReference type="AlphaFoldDB" id="A0AAF0DWC0"/>
<dbReference type="PANTHER" id="PTHR12281:SF31">
    <property type="entry name" value="DCN1-LIKE PROTEIN 3"/>
    <property type="match status" value="1"/>
</dbReference>
<evidence type="ECO:0000313" key="5">
    <source>
        <dbReference type="EMBL" id="WFC96698.1"/>
    </source>
</evidence>
<dbReference type="InterPro" id="IPR005176">
    <property type="entry name" value="PONY_dom"/>
</dbReference>
<name>A0AAF0DWC0_9BASI</name>
<evidence type="ECO:0000259" key="4">
    <source>
        <dbReference type="PROSITE" id="PS51229"/>
    </source>
</evidence>
<sequence length="320" mass="35072">MPQRAALRWTSPPLPNGAPTPLTQVTKPSKTAAAQRFVAVTGASATEAQQYLRESNYRLDAAVDAYFARQSAAPRLSAAQEREATAALHAVFDAYQDPDGEPDTITTEGALRLFGDLGVDVASVSVLPLSYYLNAPSLGHFTRTGFTDGWLRLGLGPALAGRPPPAEVLAEMRRAVPAIDDAFRTNGPVLPPRSPGQAASKKGLYTTVYEYTFVFARSEGQKNLPVDVALTFWDLLIPYAPAYDAEGTRGAAPCFSARQYALWKQFLTEAANVRIISKDTWTQFLEFTQEIDPHFATHDFDAAWPSLIDEFVEWARKQET</sequence>
<dbReference type="InterPro" id="IPR009060">
    <property type="entry name" value="UBA-like_sf"/>
</dbReference>
<dbReference type="GO" id="GO:0031624">
    <property type="term" value="F:ubiquitin conjugating enzyme binding"/>
    <property type="evidence" value="ECO:0007669"/>
    <property type="project" value="TreeGrafter"/>
</dbReference>
<dbReference type="GO" id="GO:0045116">
    <property type="term" value="P:protein neddylation"/>
    <property type="evidence" value="ECO:0007669"/>
    <property type="project" value="TreeGrafter"/>
</dbReference>
<dbReference type="EMBL" id="CP119954">
    <property type="protein sequence ID" value="WFC96698.1"/>
    <property type="molecule type" value="Genomic_DNA"/>
</dbReference>
<evidence type="ECO:0000256" key="2">
    <source>
        <dbReference type="RuleBase" id="RU410713"/>
    </source>
</evidence>
<dbReference type="GO" id="GO:0097602">
    <property type="term" value="F:cullin family protein binding"/>
    <property type="evidence" value="ECO:0007669"/>
    <property type="project" value="TreeGrafter"/>
</dbReference>
<dbReference type="InterPro" id="IPR042460">
    <property type="entry name" value="DCN1-like_PONY"/>
</dbReference>
<dbReference type="Proteomes" id="UP001216638">
    <property type="component" value="Chromosome 4"/>
</dbReference>
<gene>
    <name evidence="5" type="primary">DCN1</name>
    <name evidence="5" type="ORF">MBRA1_003361</name>
</gene>
<protein>
    <recommendedName>
        <fullName evidence="2">Defective in cullin neddylation protein</fullName>
    </recommendedName>
</protein>
<proteinExistence type="predicted"/>
<keyword evidence="5" id="KW-0436">Ligase</keyword>
<dbReference type="Pfam" id="PF03556">
    <property type="entry name" value="Cullin_binding"/>
    <property type="match status" value="1"/>
</dbReference>
<dbReference type="Pfam" id="PF14555">
    <property type="entry name" value="UBA_4"/>
    <property type="match status" value="1"/>
</dbReference>
<feature type="domain" description="DCUN1" evidence="4">
    <location>
        <begin position="83"/>
        <end position="316"/>
    </location>
</feature>
<reference evidence="5" key="1">
    <citation type="submission" date="2023-03" db="EMBL/GenBank/DDBJ databases">
        <title>Mating type loci evolution in Malassezia.</title>
        <authorList>
            <person name="Coelho M.A."/>
        </authorList>
    </citation>
    <scope>NUCLEOTIDE SEQUENCE</scope>
    <source>
        <strain evidence="5">CBS 14135</strain>
    </source>
</reference>
<dbReference type="GO" id="GO:0000151">
    <property type="term" value="C:ubiquitin ligase complex"/>
    <property type="evidence" value="ECO:0007669"/>
    <property type="project" value="TreeGrafter"/>
</dbReference>
<organism evidence="5 6">
    <name type="scientific">Malassezia brasiliensis</name>
    <dbReference type="NCBI Taxonomy" id="1821822"/>
    <lineage>
        <taxon>Eukaryota</taxon>
        <taxon>Fungi</taxon>
        <taxon>Dikarya</taxon>
        <taxon>Basidiomycota</taxon>
        <taxon>Ustilaginomycotina</taxon>
        <taxon>Malasseziomycetes</taxon>
        <taxon>Malasseziales</taxon>
        <taxon>Malasseziaceae</taxon>
        <taxon>Malassezia</taxon>
    </lineage>
</organism>
<evidence type="ECO:0000256" key="3">
    <source>
        <dbReference type="SAM" id="MobiDB-lite"/>
    </source>
</evidence>
<dbReference type="GO" id="GO:0032182">
    <property type="term" value="F:ubiquitin-like protein binding"/>
    <property type="evidence" value="ECO:0007669"/>
    <property type="project" value="TreeGrafter"/>
</dbReference>